<organism evidence="4 5">
    <name type="scientific">Panicum virgatum</name>
    <name type="common">Blackwell switchgrass</name>
    <dbReference type="NCBI Taxonomy" id="38727"/>
    <lineage>
        <taxon>Eukaryota</taxon>
        <taxon>Viridiplantae</taxon>
        <taxon>Streptophyta</taxon>
        <taxon>Embryophyta</taxon>
        <taxon>Tracheophyta</taxon>
        <taxon>Spermatophyta</taxon>
        <taxon>Magnoliopsida</taxon>
        <taxon>Liliopsida</taxon>
        <taxon>Poales</taxon>
        <taxon>Poaceae</taxon>
        <taxon>PACMAD clade</taxon>
        <taxon>Panicoideae</taxon>
        <taxon>Panicodae</taxon>
        <taxon>Paniceae</taxon>
        <taxon>Panicinae</taxon>
        <taxon>Panicum</taxon>
        <taxon>Panicum sect. Hiantes</taxon>
    </lineage>
</organism>
<dbReference type="InterPro" id="IPR013087">
    <property type="entry name" value="Znf_C2H2_type"/>
</dbReference>
<dbReference type="GO" id="GO:0003700">
    <property type="term" value="F:DNA-binding transcription factor activity"/>
    <property type="evidence" value="ECO:0007669"/>
    <property type="project" value="InterPro"/>
</dbReference>
<feature type="compositionally biased region" description="Gly residues" evidence="2">
    <location>
        <begin position="143"/>
        <end position="158"/>
    </location>
</feature>
<comment type="caution">
    <text evidence="4">The sequence shown here is derived from an EMBL/GenBank/DDBJ whole genome shotgun (WGS) entry which is preliminary data.</text>
</comment>
<dbReference type="EMBL" id="CM029039">
    <property type="protein sequence ID" value="KAG2643747.1"/>
    <property type="molecule type" value="Genomic_DNA"/>
</dbReference>
<dbReference type="PANTHER" id="PTHR46547:SF19">
    <property type="entry name" value="OS09G0445500 PROTEIN"/>
    <property type="match status" value="1"/>
</dbReference>
<keyword evidence="5" id="KW-1185">Reference proteome</keyword>
<evidence type="ECO:0000313" key="4">
    <source>
        <dbReference type="EMBL" id="KAG2643747.1"/>
    </source>
</evidence>
<gene>
    <name evidence="4" type="ORF">PVAP13_2KG348109</name>
</gene>
<dbReference type="AlphaFoldDB" id="A0A8T0WBS9"/>
<dbReference type="PROSITE" id="PS50157">
    <property type="entry name" value="ZINC_FINGER_C2H2_2"/>
    <property type="match status" value="1"/>
</dbReference>
<feature type="region of interest" description="Disordered" evidence="2">
    <location>
        <begin position="304"/>
        <end position="369"/>
    </location>
</feature>
<dbReference type="GO" id="GO:0010090">
    <property type="term" value="P:trichome morphogenesis"/>
    <property type="evidence" value="ECO:0007669"/>
    <property type="project" value="InterPro"/>
</dbReference>
<proteinExistence type="predicted"/>
<protein>
    <recommendedName>
        <fullName evidence="3">C2H2-type domain-containing protein</fullName>
    </recommendedName>
</protein>
<dbReference type="SUPFAM" id="SSF57667">
    <property type="entry name" value="beta-beta-alpha zinc fingers"/>
    <property type="match status" value="1"/>
</dbReference>
<accession>A0A8T0WBS9</accession>
<dbReference type="PANTHER" id="PTHR46547">
    <property type="entry name" value="ZINC FINGER PROTEIN GIS"/>
    <property type="match status" value="1"/>
</dbReference>
<feature type="compositionally biased region" description="Low complexity" evidence="2">
    <location>
        <begin position="315"/>
        <end position="346"/>
    </location>
</feature>
<dbReference type="Proteomes" id="UP000823388">
    <property type="component" value="Chromosome 2K"/>
</dbReference>
<feature type="compositionally biased region" description="Low complexity" evidence="2">
    <location>
        <begin position="115"/>
        <end position="142"/>
    </location>
</feature>
<dbReference type="InterPro" id="IPR044291">
    <property type="entry name" value="GIS/GIS2/ZFP8"/>
</dbReference>
<feature type="region of interest" description="Disordered" evidence="2">
    <location>
        <begin position="27"/>
        <end position="158"/>
    </location>
</feature>
<evidence type="ECO:0000259" key="3">
    <source>
        <dbReference type="PROSITE" id="PS50157"/>
    </source>
</evidence>
<name>A0A8T0WBS9_PANVG</name>
<dbReference type="GO" id="GO:0008270">
    <property type="term" value="F:zinc ion binding"/>
    <property type="evidence" value="ECO:0007669"/>
    <property type="project" value="UniProtKB-KW"/>
</dbReference>
<feature type="compositionally biased region" description="Basic and acidic residues" evidence="2">
    <location>
        <begin position="352"/>
        <end position="363"/>
    </location>
</feature>
<evidence type="ECO:0000256" key="2">
    <source>
        <dbReference type="SAM" id="MobiDB-lite"/>
    </source>
</evidence>
<keyword evidence="1" id="KW-0479">Metal-binding</keyword>
<feature type="compositionally biased region" description="Pro residues" evidence="2">
    <location>
        <begin position="33"/>
        <end position="45"/>
    </location>
</feature>
<sequence>MPTYHHKRNRSSRGRIGYSCVGLQSPVSSLLSLPPPPPPPPPPPASLHIPLTLSSRSLGGAPMSERDAQHVGGRGSPPDTAIESFSQLPFVRPKPPQPASSSGPSPIRLFGFEVPPDAATSSTATSDAAASSATAGGQQPAGSGAGAGDGSAGGGAGGSGGRKFECHYCCRNFPTSQALGGHQNAHKRERQHAKRAQYQSAMAMHHAQYPGHPHAYPAFTSYHHHHRFGMARYEPPPGPPPPHHYPSWSSHFPQAAAPPVVPRYYAGAGSLSQPINGSPVPAAALWRVPAVTVAAPLARQERPAPLSLPGREENAMAAAGARRGNAAAGQGGSRLSLSSSSSSSTSSKHERRRGDAAENRENVSLDLTL</sequence>
<dbReference type="InterPro" id="IPR036236">
    <property type="entry name" value="Znf_C2H2_sf"/>
</dbReference>
<keyword evidence="1" id="KW-0863">Zinc-finger</keyword>
<keyword evidence="1" id="KW-0862">Zinc</keyword>
<evidence type="ECO:0000313" key="5">
    <source>
        <dbReference type="Proteomes" id="UP000823388"/>
    </source>
</evidence>
<dbReference type="GO" id="GO:0009739">
    <property type="term" value="P:response to gibberellin"/>
    <property type="evidence" value="ECO:0007669"/>
    <property type="project" value="InterPro"/>
</dbReference>
<dbReference type="Gene3D" id="3.30.160.60">
    <property type="entry name" value="Classic Zinc Finger"/>
    <property type="match status" value="1"/>
</dbReference>
<reference evidence="4" key="1">
    <citation type="submission" date="2020-05" db="EMBL/GenBank/DDBJ databases">
        <title>WGS assembly of Panicum virgatum.</title>
        <authorList>
            <person name="Lovell J.T."/>
            <person name="Jenkins J."/>
            <person name="Shu S."/>
            <person name="Juenger T.E."/>
            <person name="Schmutz J."/>
        </authorList>
    </citation>
    <scope>NUCLEOTIDE SEQUENCE</scope>
    <source>
        <strain evidence="4">AP13</strain>
    </source>
</reference>
<dbReference type="PROSITE" id="PS00028">
    <property type="entry name" value="ZINC_FINGER_C2H2_1"/>
    <property type="match status" value="1"/>
</dbReference>
<feature type="domain" description="C2H2-type" evidence="3">
    <location>
        <begin position="164"/>
        <end position="191"/>
    </location>
</feature>
<evidence type="ECO:0000256" key="1">
    <source>
        <dbReference type="PROSITE-ProRule" id="PRU00042"/>
    </source>
</evidence>